<name>A0A494Z749_9BACL</name>
<proteinExistence type="predicted"/>
<organism evidence="1 2">
    <name type="scientific">Ureibacillus endophyticus</name>
    <dbReference type="NCBI Taxonomy" id="1978490"/>
    <lineage>
        <taxon>Bacteria</taxon>
        <taxon>Bacillati</taxon>
        <taxon>Bacillota</taxon>
        <taxon>Bacilli</taxon>
        <taxon>Bacillales</taxon>
        <taxon>Caryophanaceae</taxon>
        <taxon>Ureibacillus</taxon>
    </lineage>
</organism>
<comment type="caution">
    <text evidence="1">The sequence shown here is derived from an EMBL/GenBank/DDBJ whole genome shotgun (WGS) entry which is preliminary data.</text>
</comment>
<reference evidence="1 2" key="1">
    <citation type="journal article" date="2016" name="Antonie Van Leeuwenhoek">
        <title>Lysinibacillus endophyticus sp. nov., an indole-3-acetic acid producing endophytic bacterium isolated from corn root (Zea mays cv. Xinken-5).</title>
        <authorList>
            <person name="Yu J."/>
            <person name="Guan X."/>
            <person name="Liu C."/>
            <person name="Xiang W."/>
            <person name="Yu Z."/>
            <person name="Liu X."/>
            <person name="Wang G."/>
        </authorList>
    </citation>
    <scope>NUCLEOTIDE SEQUENCE [LARGE SCALE GENOMIC DNA]</scope>
    <source>
        <strain evidence="1 2">DSM 100506</strain>
    </source>
</reference>
<dbReference type="RefSeq" id="WP_121213865.1">
    <property type="nucleotide sequence ID" value="NZ_RBZN01000009.1"/>
</dbReference>
<dbReference type="NCBIfam" id="TIGR04398">
    <property type="entry name" value="SLAP_DUP"/>
    <property type="match status" value="1"/>
</dbReference>
<evidence type="ECO:0000313" key="2">
    <source>
        <dbReference type="Proteomes" id="UP000272238"/>
    </source>
</evidence>
<dbReference type="Proteomes" id="UP000272238">
    <property type="component" value="Unassembled WGS sequence"/>
</dbReference>
<dbReference type="OrthoDB" id="1907642at2"/>
<gene>
    <name evidence="1" type="ORF">D8M03_05960</name>
</gene>
<accession>A0A494Z749</accession>
<dbReference type="AlphaFoldDB" id="A0A494Z749"/>
<sequence>MQQLQFEASWEKALSTQDRMNIQEIFNQSKHFNSLEITCTTVRVAINHQEALLVTALVHNFSNTILTFKDTKVSYTIEGELIAENLFTLPALEIPAKVSMPWTFIFPKGSYITKTSYENGQMEIHPVYT</sequence>
<protein>
    <submittedName>
        <fullName evidence="1">SLAP domain-containing protein</fullName>
    </submittedName>
</protein>
<keyword evidence="2" id="KW-1185">Reference proteome</keyword>
<dbReference type="InterPro" id="IPR030910">
    <property type="entry name" value="SLAP_dom"/>
</dbReference>
<dbReference type="EMBL" id="RBZN01000009">
    <property type="protein sequence ID" value="RKQ18394.1"/>
    <property type="molecule type" value="Genomic_DNA"/>
</dbReference>
<evidence type="ECO:0000313" key="1">
    <source>
        <dbReference type="EMBL" id="RKQ18394.1"/>
    </source>
</evidence>